<dbReference type="AlphaFoldDB" id="A0A6G5QQS4"/>
<evidence type="ECO:0000256" key="4">
    <source>
        <dbReference type="ARBA" id="ARBA00024746"/>
    </source>
</evidence>
<proteinExistence type="inferred from homology"/>
<evidence type="ECO:0000313" key="6">
    <source>
        <dbReference type="EMBL" id="QCD47957.1"/>
    </source>
</evidence>
<evidence type="ECO:0000256" key="1">
    <source>
        <dbReference type="ARBA" id="ARBA00010577"/>
    </source>
</evidence>
<keyword evidence="6" id="KW-0969">Cilium</keyword>
<comment type="similarity">
    <text evidence="1 5">Belongs to the FlgD family.</text>
</comment>
<sequence>MANGLETNNFTVNNQAAKKSADALQKAAGTNPNAQLDKDAFMKLLLTELQYQDPTSPMDTEKMLTQTSQLAALEMQENTNKMMQKLADQLKNSTNMYAVSVLGKMAKIGDSGIIKEEGKGVNFVGFLESAAKGGKINIRDNNGRLVRTLEFGEAKAGANTFEWDGKDSSGNEAKAGTYSVEISYVDTAGKVKNGGVGNYLVEGVKFVDGVAQVKVGGQYVSIDKVKEFTEPKKG</sequence>
<name>A0A6G5QQS4_CAMRE</name>
<organism evidence="6 7">
    <name type="scientific">Campylobacter rectus</name>
    <name type="common">Wolinella recta</name>
    <dbReference type="NCBI Taxonomy" id="203"/>
    <lineage>
        <taxon>Bacteria</taxon>
        <taxon>Pseudomonadati</taxon>
        <taxon>Campylobacterota</taxon>
        <taxon>Epsilonproteobacteria</taxon>
        <taxon>Campylobacterales</taxon>
        <taxon>Campylobacteraceae</taxon>
        <taxon>Campylobacter</taxon>
    </lineage>
</organism>
<evidence type="ECO:0000256" key="2">
    <source>
        <dbReference type="ARBA" id="ARBA00016013"/>
    </source>
</evidence>
<dbReference type="GO" id="GO:0044781">
    <property type="term" value="P:bacterial-type flagellum organization"/>
    <property type="evidence" value="ECO:0007669"/>
    <property type="project" value="UniProtKB-UniRule"/>
</dbReference>
<gene>
    <name evidence="6" type="primary">flgD</name>
    <name evidence="6" type="ORF">CRECT_2375</name>
</gene>
<dbReference type="EMBL" id="CP012543">
    <property type="protein sequence ID" value="QCD47957.1"/>
    <property type="molecule type" value="Genomic_DNA"/>
</dbReference>
<reference evidence="6 7" key="1">
    <citation type="submission" date="2016-07" db="EMBL/GenBank/DDBJ databases">
        <title>Comparative genomics of the Campylobacter concisus group.</title>
        <authorList>
            <person name="Miller W.G."/>
            <person name="Yee E."/>
            <person name="Chapman M.H."/>
            <person name="Huynh S."/>
            <person name="Bono J.L."/>
            <person name="On S.L.W."/>
            <person name="StLeger J."/>
            <person name="Foster G."/>
            <person name="Parker C.T."/>
        </authorList>
    </citation>
    <scope>NUCLEOTIDE SEQUENCE [LARGE SCALE GENOMIC DNA]</scope>
    <source>
        <strain evidence="6 7">ATCC 33238</strain>
    </source>
</reference>
<dbReference type="Proteomes" id="UP000502377">
    <property type="component" value="Chromosome"/>
</dbReference>
<dbReference type="InterPro" id="IPR025965">
    <property type="entry name" value="FlgD/Vpr_Ig-like"/>
</dbReference>
<evidence type="ECO:0000256" key="5">
    <source>
        <dbReference type="RuleBase" id="RU362076"/>
    </source>
</evidence>
<accession>A0A6G5QQS4</accession>
<dbReference type="NCBIfam" id="NF009452">
    <property type="entry name" value="PRK12812.1"/>
    <property type="match status" value="1"/>
</dbReference>
<keyword evidence="6" id="KW-0966">Cell projection</keyword>
<dbReference type="InterPro" id="IPR005648">
    <property type="entry name" value="FlgD"/>
</dbReference>
<dbReference type="Gene3D" id="2.60.40.4070">
    <property type="match status" value="1"/>
</dbReference>
<comment type="function">
    <text evidence="4 5">Required for flagellar hook formation. May act as a scaffolding protein.</text>
</comment>
<dbReference type="KEGG" id="crx:CRECT_2375"/>
<dbReference type="RefSeq" id="WP_002944117.1">
    <property type="nucleotide sequence ID" value="NZ_CAJPTG010000038.1"/>
</dbReference>
<dbReference type="Pfam" id="PF03963">
    <property type="entry name" value="FlgD"/>
    <property type="match status" value="1"/>
</dbReference>
<keyword evidence="3 5" id="KW-1005">Bacterial flagellum biogenesis</keyword>
<dbReference type="Pfam" id="PF13860">
    <property type="entry name" value="FlgD_ig"/>
    <property type="match status" value="1"/>
</dbReference>
<evidence type="ECO:0000256" key="3">
    <source>
        <dbReference type="ARBA" id="ARBA00022795"/>
    </source>
</evidence>
<protein>
    <recommendedName>
        <fullName evidence="2 5">Basal-body rod modification protein FlgD</fullName>
    </recommendedName>
</protein>
<keyword evidence="6" id="KW-0282">Flagellum</keyword>
<evidence type="ECO:0000313" key="7">
    <source>
        <dbReference type="Proteomes" id="UP000502377"/>
    </source>
</evidence>